<dbReference type="Pfam" id="PF01636">
    <property type="entry name" value="APH"/>
    <property type="match status" value="1"/>
</dbReference>
<feature type="domain" description="CHK kinase-like" evidence="1">
    <location>
        <begin position="114"/>
        <end position="271"/>
    </location>
</feature>
<dbReference type="PANTHER" id="PTHR11012:SF30">
    <property type="entry name" value="PROTEIN KINASE-LIKE DOMAIN-CONTAINING"/>
    <property type="match status" value="1"/>
</dbReference>
<name>A0ABY5GJQ1_9GAMM</name>
<evidence type="ECO:0000313" key="2">
    <source>
        <dbReference type="EMBL" id="UTV29371.1"/>
    </source>
</evidence>
<protein>
    <submittedName>
        <fullName evidence="2">Ecdysteroid 22-kinase family protein</fullName>
    </submittedName>
</protein>
<dbReference type="InterPro" id="IPR002575">
    <property type="entry name" value="Aminoglycoside_PTrfase"/>
</dbReference>
<proteinExistence type="predicted"/>
<dbReference type="PANTHER" id="PTHR11012">
    <property type="entry name" value="PROTEIN KINASE-LIKE DOMAIN-CONTAINING"/>
    <property type="match status" value="1"/>
</dbReference>
<dbReference type="EMBL" id="CP101509">
    <property type="protein sequence ID" value="UTV29371.1"/>
    <property type="molecule type" value="Genomic_DNA"/>
</dbReference>
<dbReference type="SMART" id="SM00587">
    <property type="entry name" value="CHK"/>
    <property type="match status" value="1"/>
</dbReference>
<reference evidence="2" key="1">
    <citation type="submission" date="2022-07" db="EMBL/GenBank/DDBJ databases">
        <title>Genome sequencing of Photobacterium atrarenae GJH2-4.</title>
        <authorList>
            <person name="Park S.-J."/>
        </authorList>
    </citation>
    <scope>NUCLEOTIDE SEQUENCE</scope>
    <source>
        <strain evidence="2">GJH2-4</strain>
    </source>
</reference>
<dbReference type="InterPro" id="IPR015897">
    <property type="entry name" value="CHK_kinase-like"/>
</dbReference>
<evidence type="ECO:0000313" key="3">
    <source>
        <dbReference type="Proteomes" id="UP001057998"/>
    </source>
</evidence>
<dbReference type="SUPFAM" id="SSF56112">
    <property type="entry name" value="Protein kinase-like (PK-like)"/>
    <property type="match status" value="1"/>
</dbReference>
<gene>
    <name evidence="2" type="ORF">NNL38_20310</name>
</gene>
<dbReference type="Gene3D" id="3.90.1200.10">
    <property type="match status" value="1"/>
</dbReference>
<organism evidence="2 3">
    <name type="scientific">Photobacterium atrarenae</name>
    <dbReference type="NCBI Taxonomy" id="865757"/>
    <lineage>
        <taxon>Bacteria</taxon>
        <taxon>Pseudomonadati</taxon>
        <taxon>Pseudomonadota</taxon>
        <taxon>Gammaproteobacteria</taxon>
        <taxon>Vibrionales</taxon>
        <taxon>Vibrionaceae</taxon>
        <taxon>Photobacterium</taxon>
    </lineage>
</organism>
<dbReference type="Proteomes" id="UP001057998">
    <property type="component" value="Chromosome 2"/>
</dbReference>
<dbReference type="RefSeq" id="WP_255390689.1">
    <property type="nucleotide sequence ID" value="NZ_CP101509.1"/>
</dbReference>
<accession>A0ABY5GJQ1</accession>
<sequence>MTITPEILQQVAQATGAKCVAQTQMIQPLWGGYGELFRAWLQGSEHLSVIVKHIKLPQPKYHPRGWNTDRSHQRKLHSYQVETHWYRGFAGHCPEECPVPQCLYVHEEDGEILLILEDLATLGFSEVRQTASETEVQACLRWLAWFHALHLGVAPAGLWPTGTYWHLATRPDELAALEDPALKAAAQRIDQVLAQCRYQTLVHGDAKLANFCLTPDGTQVAAVDFQYVGGGCGMKDVILFLSSCIPFEQCEARVPALLDGYFAELRQAITALSETGELKLAARMQLTPATLAADVEQAWRPLYAIAWADFQRFVKGWCPDHWKINAYTEQLTRQALNQLDRFEIEPGANSAASTDPNPPMQE</sequence>
<evidence type="ECO:0000259" key="1">
    <source>
        <dbReference type="SMART" id="SM00587"/>
    </source>
</evidence>
<dbReference type="InterPro" id="IPR011009">
    <property type="entry name" value="Kinase-like_dom_sf"/>
</dbReference>
<keyword evidence="3" id="KW-1185">Reference proteome</keyword>